<keyword evidence="3" id="KW-1185">Reference proteome</keyword>
<protein>
    <recommendedName>
        <fullName evidence="4">Anti-sigma factor</fullName>
    </recommendedName>
</protein>
<dbReference type="Proteomes" id="UP000297258">
    <property type="component" value="Unassembled WGS sequence"/>
</dbReference>
<evidence type="ECO:0000313" key="3">
    <source>
        <dbReference type="Proteomes" id="UP000297258"/>
    </source>
</evidence>
<evidence type="ECO:0008006" key="4">
    <source>
        <dbReference type="Google" id="ProtNLM"/>
    </source>
</evidence>
<keyword evidence="1" id="KW-0472">Membrane</keyword>
<dbReference type="OrthoDB" id="5702022at2"/>
<name>A0A4Y9T974_9BURK</name>
<feature type="transmembrane region" description="Helical" evidence="1">
    <location>
        <begin position="97"/>
        <end position="118"/>
    </location>
</feature>
<keyword evidence="1" id="KW-1133">Transmembrane helix</keyword>
<reference evidence="2 3" key="1">
    <citation type="submission" date="2019-03" db="EMBL/GenBank/DDBJ databases">
        <title>Draft genome of Massilia hortus sp. nov., a novel bacterial species of the Oxalobacteraceae family.</title>
        <authorList>
            <person name="Peta V."/>
            <person name="Raths R."/>
            <person name="Bucking H."/>
        </authorList>
    </citation>
    <scope>NUCLEOTIDE SEQUENCE [LARGE SCALE GENOMIC DNA]</scope>
    <source>
        <strain evidence="2 3">ONC3</strain>
    </source>
</reference>
<gene>
    <name evidence="2" type="ORF">E4O92_03985</name>
</gene>
<proteinExistence type="predicted"/>
<evidence type="ECO:0000313" key="2">
    <source>
        <dbReference type="EMBL" id="TFW34427.1"/>
    </source>
</evidence>
<dbReference type="EMBL" id="SPUM01000026">
    <property type="protein sequence ID" value="TFW34427.1"/>
    <property type="molecule type" value="Genomic_DNA"/>
</dbReference>
<comment type="caution">
    <text evidence="2">The sequence shown here is derived from an EMBL/GenBank/DDBJ whole genome shotgun (WGS) entry which is preliminary data.</text>
</comment>
<evidence type="ECO:0000256" key="1">
    <source>
        <dbReference type="SAM" id="Phobius"/>
    </source>
</evidence>
<dbReference type="AlphaFoldDB" id="A0A4Y9T974"/>
<accession>A0A4Y9T974</accession>
<organism evidence="2 3">
    <name type="scientific">Massilia horti</name>
    <dbReference type="NCBI Taxonomy" id="2562153"/>
    <lineage>
        <taxon>Bacteria</taxon>
        <taxon>Pseudomonadati</taxon>
        <taxon>Pseudomonadota</taxon>
        <taxon>Betaproteobacteria</taxon>
        <taxon>Burkholderiales</taxon>
        <taxon>Oxalobacteraceae</taxon>
        <taxon>Telluria group</taxon>
        <taxon>Massilia</taxon>
    </lineage>
</organism>
<keyword evidence="1" id="KW-0812">Transmembrane</keyword>
<sequence length="246" mass="26063">MLMAYADGELGEPVRSQVERAIRQDPALAARVAQHKAMRAMRARVSTAFAHIVNESVPPRVYPDTTSGKVVHLNAVRAARHQQLQVRDRPHLPWTRWAALAAALVTGVLAGVFGYWTLQDDNQALAAAGKDGALLAQGKLATALSQQMASIGTAGSKIRIGISFAAKDGNYCRSFAVGTSAGLACMKGGQWTIPVLAEGKVGNSGAQREAYSVTPPSVLAAIGERIQGAALSVDAERAARQRGWKR</sequence>